<protein>
    <submittedName>
        <fullName evidence="2">Uncharacterized protein</fullName>
    </submittedName>
</protein>
<sequence length="97" mass="10980">MFKNHTHHFSLVQGVPKREQKAVLANGKANIAAQPHSKETYPKMPRQCSICDKKLNRCSQEGPKTEHDETSEDNCPSSIAKRNSLVSLRSIRQIHQC</sequence>
<evidence type="ECO:0000313" key="2">
    <source>
        <dbReference type="EMBL" id="MPC53316.1"/>
    </source>
</evidence>
<gene>
    <name evidence="2" type="ORF">E2C01_047204</name>
</gene>
<organism evidence="2 3">
    <name type="scientific">Portunus trituberculatus</name>
    <name type="common">Swimming crab</name>
    <name type="synonym">Neptunus trituberculatus</name>
    <dbReference type="NCBI Taxonomy" id="210409"/>
    <lineage>
        <taxon>Eukaryota</taxon>
        <taxon>Metazoa</taxon>
        <taxon>Ecdysozoa</taxon>
        <taxon>Arthropoda</taxon>
        <taxon>Crustacea</taxon>
        <taxon>Multicrustacea</taxon>
        <taxon>Malacostraca</taxon>
        <taxon>Eumalacostraca</taxon>
        <taxon>Eucarida</taxon>
        <taxon>Decapoda</taxon>
        <taxon>Pleocyemata</taxon>
        <taxon>Brachyura</taxon>
        <taxon>Eubrachyura</taxon>
        <taxon>Portunoidea</taxon>
        <taxon>Portunidae</taxon>
        <taxon>Portuninae</taxon>
        <taxon>Portunus</taxon>
    </lineage>
</organism>
<name>A0A5B7G747_PORTR</name>
<accession>A0A5B7G747</accession>
<dbReference type="EMBL" id="VSRR010011533">
    <property type="protein sequence ID" value="MPC53316.1"/>
    <property type="molecule type" value="Genomic_DNA"/>
</dbReference>
<proteinExistence type="predicted"/>
<feature type="region of interest" description="Disordered" evidence="1">
    <location>
        <begin position="59"/>
        <end position="79"/>
    </location>
</feature>
<keyword evidence="3" id="KW-1185">Reference proteome</keyword>
<reference evidence="2 3" key="1">
    <citation type="submission" date="2019-05" db="EMBL/GenBank/DDBJ databases">
        <title>Another draft genome of Portunus trituberculatus and its Hox gene families provides insights of decapod evolution.</title>
        <authorList>
            <person name="Jeong J.-H."/>
            <person name="Song I."/>
            <person name="Kim S."/>
            <person name="Choi T."/>
            <person name="Kim D."/>
            <person name="Ryu S."/>
            <person name="Kim W."/>
        </authorList>
    </citation>
    <scope>NUCLEOTIDE SEQUENCE [LARGE SCALE GENOMIC DNA]</scope>
    <source>
        <tissue evidence="2">Muscle</tissue>
    </source>
</reference>
<evidence type="ECO:0000256" key="1">
    <source>
        <dbReference type="SAM" id="MobiDB-lite"/>
    </source>
</evidence>
<dbReference type="Proteomes" id="UP000324222">
    <property type="component" value="Unassembled WGS sequence"/>
</dbReference>
<evidence type="ECO:0000313" key="3">
    <source>
        <dbReference type="Proteomes" id="UP000324222"/>
    </source>
</evidence>
<dbReference type="AlphaFoldDB" id="A0A5B7G747"/>
<comment type="caution">
    <text evidence="2">The sequence shown here is derived from an EMBL/GenBank/DDBJ whole genome shotgun (WGS) entry which is preliminary data.</text>
</comment>